<name>A0A067QKH5_9AGAM</name>
<dbReference type="EMBL" id="KL197709">
    <property type="protein sequence ID" value="KDQ64002.1"/>
    <property type="molecule type" value="Genomic_DNA"/>
</dbReference>
<evidence type="ECO:0000313" key="2">
    <source>
        <dbReference type="Proteomes" id="UP000027265"/>
    </source>
</evidence>
<organism evidence="1 2">
    <name type="scientific">Jaapia argillacea MUCL 33604</name>
    <dbReference type="NCBI Taxonomy" id="933084"/>
    <lineage>
        <taxon>Eukaryota</taxon>
        <taxon>Fungi</taxon>
        <taxon>Dikarya</taxon>
        <taxon>Basidiomycota</taxon>
        <taxon>Agaricomycotina</taxon>
        <taxon>Agaricomycetes</taxon>
        <taxon>Agaricomycetidae</taxon>
        <taxon>Jaapiales</taxon>
        <taxon>Jaapiaceae</taxon>
        <taxon>Jaapia</taxon>
    </lineage>
</organism>
<proteinExistence type="predicted"/>
<dbReference type="HOGENOM" id="CLU_2038410_0_0_1"/>
<dbReference type="InParanoid" id="A0A067QKH5"/>
<accession>A0A067QKH5</accession>
<gene>
    <name evidence="1" type="ORF">JAAARDRAFT_187387</name>
</gene>
<dbReference type="AlphaFoldDB" id="A0A067QKH5"/>
<evidence type="ECO:0000313" key="1">
    <source>
        <dbReference type="EMBL" id="KDQ64002.1"/>
    </source>
</evidence>
<sequence>MASVSSEILIQTFSDLELSLAGTGKLIFPQHELLDSTRLMKVPFKGPTIGIFMQWQHEAIELLTKIACDESYIWNRGMDADDSSEYVKYLENFIQQVSIKMFELKGIASLWDAEWGRLKHK</sequence>
<keyword evidence="2" id="KW-1185">Reference proteome</keyword>
<reference evidence="2" key="1">
    <citation type="journal article" date="2014" name="Proc. Natl. Acad. Sci. U.S.A.">
        <title>Extensive sampling of basidiomycete genomes demonstrates inadequacy of the white-rot/brown-rot paradigm for wood decay fungi.</title>
        <authorList>
            <person name="Riley R."/>
            <person name="Salamov A.A."/>
            <person name="Brown D.W."/>
            <person name="Nagy L.G."/>
            <person name="Floudas D."/>
            <person name="Held B.W."/>
            <person name="Levasseur A."/>
            <person name="Lombard V."/>
            <person name="Morin E."/>
            <person name="Otillar R."/>
            <person name="Lindquist E.A."/>
            <person name="Sun H."/>
            <person name="LaButti K.M."/>
            <person name="Schmutz J."/>
            <person name="Jabbour D."/>
            <person name="Luo H."/>
            <person name="Baker S.E."/>
            <person name="Pisabarro A.G."/>
            <person name="Walton J.D."/>
            <person name="Blanchette R.A."/>
            <person name="Henrissat B."/>
            <person name="Martin F."/>
            <person name="Cullen D."/>
            <person name="Hibbett D.S."/>
            <person name="Grigoriev I.V."/>
        </authorList>
    </citation>
    <scope>NUCLEOTIDE SEQUENCE [LARGE SCALE GENOMIC DNA]</scope>
    <source>
        <strain evidence="2">MUCL 33604</strain>
    </source>
</reference>
<protein>
    <submittedName>
        <fullName evidence="1">Uncharacterized protein</fullName>
    </submittedName>
</protein>
<dbReference type="Proteomes" id="UP000027265">
    <property type="component" value="Unassembled WGS sequence"/>
</dbReference>